<name>A0ABW2TTT6_9PSEU</name>
<feature type="coiled-coil region" evidence="1">
    <location>
        <begin position="94"/>
        <end position="131"/>
    </location>
</feature>
<dbReference type="Proteomes" id="UP001596512">
    <property type="component" value="Unassembled WGS sequence"/>
</dbReference>
<evidence type="ECO:0000313" key="2">
    <source>
        <dbReference type="EMBL" id="MFC7617277.1"/>
    </source>
</evidence>
<evidence type="ECO:0000313" key="3">
    <source>
        <dbReference type="Proteomes" id="UP001596512"/>
    </source>
</evidence>
<gene>
    <name evidence="2" type="ORF">ACFQV2_31500</name>
</gene>
<protein>
    <submittedName>
        <fullName evidence="2">Uncharacterized protein</fullName>
    </submittedName>
</protein>
<accession>A0ABW2TTT6</accession>
<proteinExistence type="predicted"/>
<keyword evidence="3" id="KW-1185">Reference proteome</keyword>
<sequence>MDEAEFARCVELGRENARIMGLAANHCQHMRFVESGGRGMLEDATGLPLNARRVECPVAIGNTSGMRLDDVTFGFYAEHCVGCVMRSPTGRLPNLESEALTRQQEAEAKEAERAEKLRVRAIARARRVERRRSLRVTADPATAGILDDLDVLDPGPDC</sequence>
<reference evidence="3" key="1">
    <citation type="journal article" date="2019" name="Int. J. Syst. Evol. Microbiol.">
        <title>The Global Catalogue of Microorganisms (GCM) 10K type strain sequencing project: providing services to taxonomists for standard genome sequencing and annotation.</title>
        <authorList>
            <consortium name="The Broad Institute Genomics Platform"/>
            <consortium name="The Broad Institute Genome Sequencing Center for Infectious Disease"/>
            <person name="Wu L."/>
            <person name="Ma J."/>
        </authorList>
    </citation>
    <scope>NUCLEOTIDE SEQUENCE [LARGE SCALE GENOMIC DNA]</scope>
    <source>
        <strain evidence="3">JCM 17695</strain>
    </source>
</reference>
<organism evidence="2 3">
    <name type="scientific">Actinokineospora soli</name>
    <dbReference type="NCBI Taxonomy" id="1048753"/>
    <lineage>
        <taxon>Bacteria</taxon>
        <taxon>Bacillati</taxon>
        <taxon>Actinomycetota</taxon>
        <taxon>Actinomycetes</taxon>
        <taxon>Pseudonocardiales</taxon>
        <taxon>Pseudonocardiaceae</taxon>
        <taxon>Actinokineospora</taxon>
    </lineage>
</organism>
<comment type="caution">
    <text evidence="2">The sequence shown here is derived from an EMBL/GenBank/DDBJ whole genome shotgun (WGS) entry which is preliminary data.</text>
</comment>
<keyword evidence="1" id="KW-0175">Coiled coil</keyword>
<dbReference type="EMBL" id="JBHTEY010000004">
    <property type="protein sequence ID" value="MFC7617277.1"/>
    <property type="molecule type" value="Genomic_DNA"/>
</dbReference>
<evidence type="ECO:0000256" key="1">
    <source>
        <dbReference type="SAM" id="Coils"/>
    </source>
</evidence>